<dbReference type="KEGG" id="scm:SCHCO_02483727"/>
<gene>
    <name evidence="1" type="ORF">SCHCODRAFT_104908</name>
</gene>
<reference evidence="1 2" key="1">
    <citation type="journal article" date="2010" name="Nat. Biotechnol.">
        <title>Genome sequence of the model mushroom Schizophyllum commune.</title>
        <authorList>
            <person name="Ohm R.A."/>
            <person name="de Jong J.F."/>
            <person name="Lugones L.G."/>
            <person name="Aerts A."/>
            <person name="Kothe E."/>
            <person name="Stajich J.E."/>
            <person name="de Vries R.P."/>
            <person name="Record E."/>
            <person name="Levasseur A."/>
            <person name="Baker S.E."/>
            <person name="Bartholomew K.A."/>
            <person name="Coutinho P.M."/>
            <person name="Erdmann S."/>
            <person name="Fowler T.J."/>
            <person name="Gathman A.C."/>
            <person name="Lombard V."/>
            <person name="Henrissat B."/>
            <person name="Knabe N."/>
            <person name="Kuees U."/>
            <person name="Lilly W.W."/>
            <person name="Lindquist E."/>
            <person name="Lucas S."/>
            <person name="Magnuson J.K."/>
            <person name="Piumi F."/>
            <person name="Raudaskoski M."/>
            <person name="Salamov A."/>
            <person name="Schmutz J."/>
            <person name="Schwarze F.W.M.R."/>
            <person name="vanKuyk P.A."/>
            <person name="Horton J.S."/>
            <person name="Grigoriev I.V."/>
            <person name="Woesten H.A.B."/>
        </authorList>
    </citation>
    <scope>NUCLEOTIDE SEQUENCE [LARGE SCALE GENOMIC DNA]</scope>
    <source>
        <strain evidence="2">H4-8 / FGSC 9210</strain>
    </source>
</reference>
<sequence length="186" mass="20637">MGTALFTYARYKPDASSSDTYTICAWLALDLANHPERATTHFLGITLRRNLKSTNPRALYTLVDAEVLPLSVLQDTFEGRWAMDGSYPVSPILALEHDARGRKINDGALGSVMVFSVELQEDEEKTVEQAVRTVSLDLLSNLALHQRKFSTFPMNQLNGQKGLWSRCLANGLKGGAFSLNYTPYHG</sequence>
<dbReference type="HOGENOM" id="CLU_1455206_0_0_1"/>
<dbReference type="AlphaFoldDB" id="D8PUF6"/>
<accession>D8PUF6</accession>
<dbReference type="GeneID" id="9595247"/>
<evidence type="ECO:0000313" key="1">
    <source>
        <dbReference type="EMBL" id="EFJ00710.1"/>
    </source>
</evidence>
<dbReference type="eggNOG" id="ENOG502SUR6">
    <property type="taxonomic scope" value="Eukaryota"/>
</dbReference>
<organism evidence="2">
    <name type="scientific">Schizophyllum commune (strain H4-8 / FGSC 9210)</name>
    <name type="common">Split gill fungus</name>
    <dbReference type="NCBI Taxonomy" id="578458"/>
    <lineage>
        <taxon>Eukaryota</taxon>
        <taxon>Fungi</taxon>
        <taxon>Dikarya</taxon>
        <taxon>Basidiomycota</taxon>
        <taxon>Agaricomycotina</taxon>
        <taxon>Agaricomycetes</taxon>
        <taxon>Agaricomycetidae</taxon>
        <taxon>Agaricales</taxon>
        <taxon>Schizophyllaceae</taxon>
        <taxon>Schizophyllum</taxon>
    </lineage>
</organism>
<dbReference type="EMBL" id="GL377303">
    <property type="protein sequence ID" value="EFJ00710.1"/>
    <property type="molecule type" value="Genomic_DNA"/>
</dbReference>
<proteinExistence type="predicted"/>
<dbReference type="InParanoid" id="D8PUF6"/>
<dbReference type="Proteomes" id="UP000007431">
    <property type="component" value="Unassembled WGS sequence"/>
</dbReference>
<keyword evidence="2" id="KW-1185">Reference proteome</keyword>
<dbReference type="OMA" id="WDANEVE"/>
<dbReference type="RefSeq" id="XP_003035612.1">
    <property type="nucleotide sequence ID" value="XM_003035566.1"/>
</dbReference>
<name>D8PUF6_SCHCM</name>
<dbReference type="VEuPathDB" id="FungiDB:SCHCODRAFT_02483727"/>
<protein>
    <submittedName>
        <fullName evidence="1">Uncharacterized protein</fullName>
    </submittedName>
</protein>
<evidence type="ECO:0000313" key="2">
    <source>
        <dbReference type="Proteomes" id="UP000007431"/>
    </source>
</evidence>
<dbReference type="OrthoDB" id="432970at2759"/>
<feature type="non-terminal residue" evidence="1">
    <location>
        <position position="186"/>
    </location>
</feature>